<proteinExistence type="predicted"/>
<sequence length="179" mass="19482">MIVPDKMEGITVNAYKSVKGYWKRKGYKKLDGKRFGRRKMPVIELGGGGPNPGAGNPPKQRRRFWRMKKLKLRLRFSPKKLLIGLRDAYVNFMNRLAGSRYINSSGIATGYYVGGGGGGPGFGVRPLKEYDERMIIQIYKSLLVAQSQFVNPAAAAAVAGGGPAARIGPPPPLATIAEC</sequence>
<keyword evidence="2" id="KW-1185">Reference proteome</keyword>
<name>A0AAV1DBV7_OLDCO</name>
<evidence type="ECO:0000313" key="1">
    <source>
        <dbReference type="EMBL" id="CAI9104896.1"/>
    </source>
</evidence>
<organism evidence="1 2">
    <name type="scientific">Oldenlandia corymbosa var. corymbosa</name>
    <dbReference type="NCBI Taxonomy" id="529605"/>
    <lineage>
        <taxon>Eukaryota</taxon>
        <taxon>Viridiplantae</taxon>
        <taxon>Streptophyta</taxon>
        <taxon>Embryophyta</taxon>
        <taxon>Tracheophyta</taxon>
        <taxon>Spermatophyta</taxon>
        <taxon>Magnoliopsida</taxon>
        <taxon>eudicotyledons</taxon>
        <taxon>Gunneridae</taxon>
        <taxon>Pentapetalae</taxon>
        <taxon>asterids</taxon>
        <taxon>lamiids</taxon>
        <taxon>Gentianales</taxon>
        <taxon>Rubiaceae</taxon>
        <taxon>Rubioideae</taxon>
        <taxon>Spermacoceae</taxon>
        <taxon>Hedyotis-Oldenlandia complex</taxon>
        <taxon>Oldenlandia</taxon>
    </lineage>
</organism>
<accession>A0AAV1DBV7</accession>
<gene>
    <name evidence="1" type="ORF">OLC1_LOCUS13715</name>
</gene>
<evidence type="ECO:0000313" key="2">
    <source>
        <dbReference type="Proteomes" id="UP001161247"/>
    </source>
</evidence>
<dbReference type="PANTHER" id="PTHR33702">
    <property type="entry name" value="BNAA09G40010D PROTEIN"/>
    <property type="match status" value="1"/>
</dbReference>
<dbReference type="Proteomes" id="UP001161247">
    <property type="component" value="Chromosome 5"/>
</dbReference>
<reference evidence="1" key="1">
    <citation type="submission" date="2023-03" db="EMBL/GenBank/DDBJ databases">
        <authorList>
            <person name="Julca I."/>
        </authorList>
    </citation>
    <scope>NUCLEOTIDE SEQUENCE</scope>
</reference>
<dbReference type="PANTHER" id="PTHR33702:SF5">
    <property type="entry name" value="OS01G0308600 PROTEIN"/>
    <property type="match status" value="1"/>
</dbReference>
<protein>
    <submittedName>
        <fullName evidence="1">OLC1v1003686C1</fullName>
    </submittedName>
</protein>
<dbReference type="EMBL" id="OX459122">
    <property type="protein sequence ID" value="CAI9104896.1"/>
    <property type="molecule type" value="Genomic_DNA"/>
</dbReference>
<dbReference type="AlphaFoldDB" id="A0AAV1DBV7"/>